<dbReference type="EMBL" id="BMMH01000024">
    <property type="protein sequence ID" value="GGL39725.1"/>
    <property type="molecule type" value="Genomic_DNA"/>
</dbReference>
<reference evidence="1" key="1">
    <citation type="journal article" date="2014" name="Int. J. Syst. Evol. Microbiol.">
        <title>Complete genome sequence of Corynebacterium casei LMG S-19264T (=DSM 44701T), isolated from a smear-ripened cheese.</title>
        <authorList>
            <consortium name="US DOE Joint Genome Institute (JGI-PGF)"/>
            <person name="Walter F."/>
            <person name="Albersmeier A."/>
            <person name="Kalinowski J."/>
            <person name="Ruckert C."/>
        </authorList>
    </citation>
    <scope>NUCLEOTIDE SEQUENCE</scope>
    <source>
        <strain evidence="1">CGMCC 4.3508</strain>
    </source>
</reference>
<accession>A0A917VYQ4</accession>
<comment type="caution">
    <text evidence="1">The sequence shown here is derived from an EMBL/GenBank/DDBJ whole genome shotgun (WGS) entry which is preliminary data.</text>
</comment>
<proteinExistence type="predicted"/>
<name>A0A917VYQ4_9NOCA</name>
<organism evidence="1 2">
    <name type="scientific">Nocardia jinanensis</name>
    <dbReference type="NCBI Taxonomy" id="382504"/>
    <lineage>
        <taxon>Bacteria</taxon>
        <taxon>Bacillati</taxon>
        <taxon>Actinomycetota</taxon>
        <taxon>Actinomycetes</taxon>
        <taxon>Mycobacteriales</taxon>
        <taxon>Nocardiaceae</taxon>
        <taxon>Nocardia</taxon>
    </lineage>
</organism>
<keyword evidence="2" id="KW-1185">Reference proteome</keyword>
<dbReference type="Proteomes" id="UP000638263">
    <property type="component" value="Unassembled WGS sequence"/>
</dbReference>
<evidence type="ECO:0000313" key="1">
    <source>
        <dbReference type="EMBL" id="GGL39725.1"/>
    </source>
</evidence>
<evidence type="ECO:0000313" key="2">
    <source>
        <dbReference type="Proteomes" id="UP000638263"/>
    </source>
</evidence>
<gene>
    <name evidence="1" type="ORF">GCM10011588_63150</name>
</gene>
<reference evidence="1" key="2">
    <citation type="submission" date="2020-09" db="EMBL/GenBank/DDBJ databases">
        <authorList>
            <person name="Sun Q."/>
            <person name="Zhou Y."/>
        </authorList>
    </citation>
    <scope>NUCLEOTIDE SEQUENCE</scope>
    <source>
        <strain evidence="1">CGMCC 4.3508</strain>
    </source>
</reference>
<sequence length="41" mass="4510">MGPENTYPKGMSQSTDTALQSLIYDLIERRRGAAVAAITPW</sequence>
<dbReference type="AlphaFoldDB" id="A0A917VYQ4"/>
<protein>
    <submittedName>
        <fullName evidence="1">Uncharacterized protein</fullName>
    </submittedName>
</protein>